<dbReference type="Proteomes" id="UP001057402">
    <property type="component" value="Chromosome 8"/>
</dbReference>
<name>A0ACB9N363_9MYRT</name>
<keyword evidence="2" id="KW-1185">Reference proteome</keyword>
<dbReference type="EMBL" id="CM042887">
    <property type="protein sequence ID" value="KAI4330600.1"/>
    <property type="molecule type" value="Genomic_DNA"/>
</dbReference>
<sequence>MEMVFDLPRRKPKPVERRDAVIIFIVLLFASHATVAYDGTLVSRICNGDIIPFTDNEYNFPEAVVDMEVEAASKNPRYPLSNKIFAGDTFGSHYVPFYASGYCSRSLSDQDCAGCLQSAMTRLFDVCSRHGRGAQIHLKDCYIRYEMYHFL</sequence>
<organism evidence="1 2">
    <name type="scientific">Melastoma candidum</name>
    <dbReference type="NCBI Taxonomy" id="119954"/>
    <lineage>
        <taxon>Eukaryota</taxon>
        <taxon>Viridiplantae</taxon>
        <taxon>Streptophyta</taxon>
        <taxon>Embryophyta</taxon>
        <taxon>Tracheophyta</taxon>
        <taxon>Spermatophyta</taxon>
        <taxon>Magnoliopsida</taxon>
        <taxon>eudicotyledons</taxon>
        <taxon>Gunneridae</taxon>
        <taxon>Pentapetalae</taxon>
        <taxon>rosids</taxon>
        <taxon>malvids</taxon>
        <taxon>Myrtales</taxon>
        <taxon>Melastomataceae</taxon>
        <taxon>Melastomatoideae</taxon>
        <taxon>Melastomateae</taxon>
        <taxon>Melastoma</taxon>
    </lineage>
</organism>
<comment type="caution">
    <text evidence="1">The sequence shown here is derived from an EMBL/GenBank/DDBJ whole genome shotgun (WGS) entry which is preliminary data.</text>
</comment>
<gene>
    <name evidence="1" type="ORF">MLD38_028875</name>
</gene>
<reference evidence="2" key="1">
    <citation type="journal article" date="2023" name="Front. Plant Sci.">
        <title>Chromosomal-level genome assembly of Melastoma candidum provides insights into trichome evolution.</title>
        <authorList>
            <person name="Zhong Y."/>
            <person name="Wu W."/>
            <person name="Sun C."/>
            <person name="Zou P."/>
            <person name="Liu Y."/>
            <person name="Dai S."/>
            <person name="Zhou R."/>
        </authorList>
    </citation>
    <scope>NUCLEOTIDE SEQUENCE [LARGE SCALE GENOMIC DNA]</scope>
</reference>
<proteinExistence type="predicted"/>
<accession>A0ACB9N363</accession>
<protein>
    <submittedName>
        <fullName evidence="1">Uncharacterized protein</fullName>
    </submittedName>
</protein>
<evidence type="ECO:0000313" key="2">
    <source>
        <dbReference type="Proteomes" id="UP001057402"/>
    </source>
</evidence>
<evidence type="ECO:0000313" key="1">
    <source>
        <dbReference type="EMBL" id="KAI4330600.1"/>
    </source>
</evidence>